<feature type="domain" description="YknX-like C-terminal permuted SH3-like" evidence="6">
    <location>
        <begin position="344"/>
        <end position="411"/>
    </location>
</feature>
<dbReference type="GO" id="GO:1990281">
    <property type="term" value="C:efflux pump complex"/>
    <property type="evidence" value="ECO:0007669"/>
    <property type="project" value="TreeGrafter"/>
</dbReference>
<dbReference type="OrthoDB" id="9789643at2"/>
<dbReference type="PANTHER" id="PTHR30469">
    <property type="entry name" value="MULTIDRUG RESISTANCE PROTEIN MDTA"/>
    <property type="match status" value="1"/>
</dbReference>
<dbReference type="Gene3D" id="2.40.30.170">
    <property type="match status" value="1"/>
</dbReference>
<organism evidence="7 8">
    <name type="scientific">Piscinibacter terrae</name>
    <dbReference type="NCBI Taxonomy" id="2496871"/>
    <lineage>
        <taxon>Bacteria</taxon>
        <taxon>Pseudomonadati</taxon>
        <taxon>Pseudomonadota</taxon>
        <taxon>Betaproteobacteria</taxon>
        <taxon>Burkholderiales</taxon>
        <taxon>Sphaerotilaceae</taxon>
        <taxon>Piscinibacter</taxon>
    </lineage>
</organism>
<dbReference type="SUPFAM" id="SSF111369">
    <property type="entry name" value="HlyD-like secretion proteins"/>
    <property type="match status" value="1"/>
</dbReference>
<dbReference type="NCBIfam" id="TIGR01730">
    <property type="entry name" value="RND_mfp"/>
    <property type="match status" value="1"/>
</dbReference>
<protein>
    <submittedName>
        <fullName evidence="7">Efflux RND transporter periplasmic adaptor subunit</fullName>
    </submittedName>
</protein>
<dbReference type="InterPro" id="IPR006143">
    <property type="entry name" value="RND_pump_MFP"/>
</dbReference>
<dbReference type="GO" id="GO:0015562">
    <property type="term" value="F:efflux transmembrane transporter activity"/>
    <property type="evidence" value="ECO:0007669"/>
    <property type="project" value="TreeGrafter"/>
</dbReference>
<keyword evidence="3" id="KW-0472">Membrane</keyword>
<evidence type="ECO:0000313" key="8">
    <source>
        <dbReference type="Proteomes" id="UP000267464"/>
    </source>
</evidence>
<dbReference type="InterPro" id="IPR058625">
    <property type="entry name" value="MdtA-like_BSH"/>
</dbReference>
<dbReference type="Gene3D" id="2.40.420.20">
    <property type="match status" value="1"/>
</dbReference>
<name>A0A3N7JTB5_9BURK</name>
<accession>A0A3N7JTB5</accession>
<keyword evidence="2" id="KW-0175">Coiled coil</keyword>
<dbReference type="Gene3D" id="2.40.50.100">
    <property type="match status" value="2"/>
</dbReference>
<evidence type="ECO:0000259" key="5">
    <source>
        <dbReference type="Pfam" id="PF25954"/>
    </source>
</evidence>
<dbReference type="Pfam" id="PF25954">
    <property type="entry name" value="Beta-barrel_RND_2"/>
    <property type="match status" value="1"/>
</dbReference>
<evidence type="ECO:0000259" key="4">
    <source>
        <dbReference type="Pfam" id="PF25917"/>
    </source>
</evidence>
<evidence type="ECO:0000256" key="3">
    <source>
        <dbReference type="SAM" id="Phobius"/>
    </source>
</evidence>
<gene>
    <name evidence="7" type="ORF">DZC73_24800</name>
</gene>
<comment type="similarity">
    <text evidence="1">Belongs to the membrane fusion protein (MFP) (TC 8.A.1) family.</text>
</comment>
<dbReference type="InterPro" id="IPR058792">
    <property type="entry name" value="Beta-barrel_RND_2"/>
</dbReference>
<dbReference type="EMBL" id="QUSW01000008">
    <property type="protein sequence ID" value="RQP22215.1"/>
    <property type="molecule type" value="Genomic_DNA"/>
</dbReference>
<feature type="coiled-coil region" evidence="2">
    <location>
        <begin position="124"/>
        <end position="151"/>
    </location>
</feature>
<evidence type="ECO:0000256" key="2">
    <source>
        <dbReference type="SAM" id="Coils"/>
    </source>
</evidence>
<dbReference type="AlphaFoldDB" id="A0A3N7JTB5"/>
<reference evidence="7 8" key="1">
    <citation type="submission" date="2018-08" db="EMBL/GenBank/DDBJ databases">
        <authorList>
            <person name="Khan S.A."/>
            <person name="Jeon C.O."/>
            <person name="Chun B.H."/>
            <person name="Jeong S.E."/>
        </authorList>
    </citation>
    <scope>NUCLEOTIDE SEQUENCE [LARGE SCALE GENOMIC DNA]</scope>
    <source>
        <strain evidence="7 8">S-16</strain>
    </source>
</reference>
<dbReference type="InterPro" id="IPR058637">
    <property type="entry name" value="YknX-like_C"/>
</dbReference>
<feature type="domain" description="CusB-like beta-barrel" evidence="5">
    <location>
        <begin position="253"/>
        <end position="326"/>
    </location>
</feature>
<keyword evidence="8" id="KW-1185">Reference proteome</keyword>
<keyword evidence="3" id="KW-0812">Transmembrane</keyword>
<evidence type="ECO:0000313" key="7">
    <source>
        <dbReference type="EMBL" id="RQP22215.1"/>
    </source>
</evidence>
<feature type="transmembrane region" description="Helical" evidence="3">
    <location>
        <begin position="26"/>
        <end position="48"/>
    </location>
</feature>
<proteinExistence type="inferred from homology"/>
<evidence type="ECO:0000259" key="6">
    <source>
        <dbReference type="Pfam" id="PF25989"/>
    </source>
</evidence>
<evidence type="ECO:0000256" key="1">
    <source>
        <dbReference type="ARBA" id="ARBA00009477"/>
    </source>
</evidence>
<dbReference type="Pfam" id="PF25989">
    <property type="entry name" value="YknX_C"/>
    <property type="match status" value="1"/>
</dbReference>
<keyword evidence="3" id="KW-1133">Transmembrane helix</keyword>
<reference evidence="7 8" key="2">
    <citation type="submission" date="2018-12" db="EMBL/GenBank/DDBJ databases">
        <title>Rhizobacter gummiphilus sp. nov., a rubber-degrading bacterium isolated from the soil of a botanical garden in Japan.</title>
        <authorList>
            <person name="Shunsuke S.S."/>
        </authorList>
    </citation>
    <scope>NUCLEOTIDE SEQUENCE [LARGE SCALE GENOMIC DNA]</scope>
    <source>
        <strain evidence="7 8">S-16</strain>
    </source>
</reference>
<comment type="caution">
    <text evidence="7">The sequence shown here is derived from an EMBL/GenBank/DDBJ whole genome shotgun (WGS) entry which is preliminary data.</text>
</comment>
<sequence length="416" mass="43763">MDTNLLKELRIDHGEREPEGSGVPRWVWTVVAVVVVLAGLGGAGWWLLAGRAPTVQTAEAVAPSPTSAVGAVLQATGYVTARRQATVSAQMTGTLTKVLIEEGDRVQAGQVLAQLEDSALKATLNAAQANLLASQAQVTQAQAQLAQAQADEKRQAELLASGMTTRQAAEQSRTAVTNATALLEARRREVDAVRAQVVQAKVNFDYTIVRAPFSGVVTEKAAQVGEIISPLSAGGGFTRTGVGTIVDMDSLEVDVDVNEAYIGQVSPGMPAQAVLDAYPDWKIPSHVIAIVPTADRGKATVKVRIGLDQKDQRLVPQMAVRVAFLNQKTADKAGTPPPVPKGVLVPPSSVVQRDGKTVVFTVADGRAQLRSVTPAKLDVGAMKLLPEGVKAGERVIVAPPENLVDGMKVKVDETAH</sequence>
<dbReference type="PANTHER" id="PTHR30469:SF38">
    <property type="entry name" value="HLYD FAMILY SECRETION PROTEIN"/>
    <property type="match status" value="1"/>
</dbReference>
<feature type="domain" description="Multidrug resistance protein MdtA-like barrel-sandwich hybrid" evidence="4">
    <location>
        <begin position="83"/>
        <end position="229"/>
    </location>
</feature>
<dbReference type="Pfam" id="PF25917">
    <property type="entry name" value="BSH_RND"/>
    <property type="match status" value="1"/>
</dbReference>
<dbReference type="Proteomes" id="UP000267464">
    <property type="component" value="Unassembled WGS sequence"/>
</dbReference>